<dbReference type="PANTHER" id="PTHR47354:SF1">
    <property type="entry name" value="CARNITINE MONOOXYGENASE REDUCTASE SUBUNIT"/>
    <property type="match status" value="1"/>
</dbReference>
<dbReference type="GO" id="GO:0046872">
    <property type="term" value="F:metal ion binding"/>
    <property type="evidence" value="ECO:0007669"/>
    <property type="project" value="UniProtKB-KW"/>
</dbReference>
<evidence type="ECO:0000259" key="8">
    <source>
        <dbReference type="PROSITE" id="PS51384"/>
    </source>
</evidence>
<dbReference type="AlphaFoldDB" id="A0A839HUI3"/>
<keyword evidence="5" id="KW-0408">Iron</keyword>
<dbReference type="EMBL" id="JACIVI010000007">
    <property type="protein sequence ID" value="MBB1163231.1"/>
    <property type="molecule type" value="Genomic_DNA"/>
</dbReference>
<proteinExistence type="predicted"/>
<evidence type="ECO:0000256" key="2">
    <source>
        <dbReference type="ARBA" id="ARBA00022714"/>
    </source>
</evidence>
<organism evidence="9 10">
    <name type="scientific">Aquariibacter albus</name>
    <dbReference type="NCBI Taxonomy" id="2759899"/>
    <lineage>
        <taxon>Bacteria</taxon>
        <taxon>Pseudomonadati</taxon>
        <taxon>Pseudomonadota</taxon>
        <taxon>Betaproteobacteria</taxon>
        <taxon>Burkholderiales</taxon>
        <taxon>Sphaerotilaceae</taxon>
        <taxon>Aquariibacter</taxon>
    </lineage>
</organism>
<dbReference type="GO" id="GO:0016491">
    <property type="term" value="F:oxidoreductase activity"/>
    <property type="evidence" value="ECO:0007669"/>
    <property type="project" value="UniProtKB-KW"/>
</dbReference>
<dbReference type="SUPFAM" id="SSF54292">
    <property type="entry name" value="2Fe-2S ferredoxin-like"/>
    <property type="match status" value="1"/>
</dbReference>
<gene>
    <name evidence="9" type="ORF">H4F90_14755</name>
</gene>
<dbReference type="SUPFAM" id="SSF63380">
    <property type="entry name" value="Riboflavin synthase domain-like"/>
    <property type="match status" value="1"/>
</dbReference>
<evidence type="ECO:0000256" key="4">
    <source>
        <dbReference type="ARBA" id="ARBA00023002"/>
    </source>
</evidence>
<dbReference type="PRINTS" id="PR00409">
    <property type="entry name" value="PHDIOXRDTASE"/>
</dbReference>
<evidence type="ECO:0000259" key="7">
    <source>
        <dbReference type="PROSITE" id="PS51085"/>
    </source>
</evidence>
<comment type="caution">
    <text evidence="9">The sequence shown here is derived from an EMBL/GenBank/DDBJ whole genome shotgun (WGS) entry which is preliminary data.</text>
</comment>
<feature type="domain" description="2Fe-2S ferredoxin-type" evidence="7">
    <location>
        <begin position="251"/>
        <end position="336"/>
    </location>
</feature>
<dbReference type="SUPFAM" id="SSF52343">
    <property type="entry name" value="Ferredoxin reductase-like, C-terminal NADP-linked domain"/>
    <property type="match status" value="1"/>
</dbReference>
<dbReference type="Gene3D" id="3.10.20.30">
    <property type="match status" value="1"/>
</dbReference>
<evidence type="ECO:0000256" key="1">
    <source>
        <dbReference type="ARBA" id="ARBA00022630"/>
    </source>
</evidence>
<dbReference type="InterPro" id="IPR012675">
    <property type="entry name" value="Beta-grasp_dom_sf"/>
</dbReference>
<keyword evidence="4" id="KW-0560">Oxidoreductase</keyword>
<dbReference type="Proteomes" id="UP000586093">
    <property type="component" value="Unassembled WGS sequence"/>
</dbReference>
<dbReference type="InterPro" id="IPR017927">
    <property type="entry name" value="FAD-bd_FR_type"/>
</dbReference>
<dbReference type="InterPro" id="IPR050415">
    <property type="entry name" value="MRET"/>
</dbReference>
<evidence type="ECO:0000256" key="3">
    <source>
        <dbReference type="ARBA" id="ARBA00022723"/>
    </source>
</evidence>
<dbReference type="CDD" id="cd00207">
    <property type="entry name" value="fer2"/>
    <property type="match status" value="1"/>
</dbReference>
<dbReference type="Gene3D" id="2.40.30.10">
    <property type="entry name" value="Translation factors"/>
    <property type="match status" value="1"/>
</dbReference>
<dbReference type="InterPro" id="IPR039261">
    <property type="entry name" value="FNR_nucleotide-bd"/>
</dbReference>
<dbReference type="PANTHER" id="PTHR47354">
    <property type="entry name" value="NADH OXIDOREDUCTASE HCR"/>
    <property type="match status" value="1"/>
</dbReference>
<keyword evidence="1" id="KW-0285">Flavoprotein</keyword>
<dbReference type="InterPro" id="IPR001041">
    <property type="entry name" value="2Fe-2S_ferredoxin-type"/>
</dbReference>
<keyword evidence="6" id="KW-0411">Iron-sulfur</keyword>
<keyword evidence="3" id="KW-0479">Metal-binding</keyword>
<dbReference type="InterPro" id="IPR006058">
    <property type="entry name" value="2Fe2S_fd_BS"/>
</dbReference>
<dbReference type="Pfam" id="PF00111">
    <property type="entry name" value="Fer2"/>
    <property type="match status" value="1"/>
</dbReference>
<accession>A0A839HUI3</accession>
<dbReference type="GO" id="GO:0051537">
    <property type="term" value="F:2 iron, 2 sulfur cluster binding"/>
    <property type="evidence" value="ECO:0007669"/>
    <property type="project" value="UniProtKB-KW"/>
</dbReference>
<dbReference type="InterPro" id="IPR017938">
    <property type="entry name" value="Riboflavin_synthase-like_b-brl"/>
</dbReference>
<dbReference type="PROSITE" id="PS51085">
    <property type="entry name" value="2FE2S_FER_2"/>
    <property type="match status" value="1"/>
</dbReference>
<evidence type="ECO:0000256" key="6">
    <source>
        <dbReference type="ARBA" id="ARBA00023014"/>
    </source>
</evidence>
<dbReference type="RefSeq" id="WP_182665956.1">
    <property type="nucleotide sequence ID" value="NZ_JACIVI010000007.1"/>
</dbReference>
<evidence type="ECO:0000313" key="9">
    <source>
        <dbReference type="EMBL" id="MBB1163231.1"/>
    </source>
</evidence>
<dbReference type="InterPro" id="IPR036010">
    <property type="entry name" value="2Fe-2S_ferredoxin-like_sf"/>
</dbReference>
<name>A0A839HUI3_9BURK</name>
<feature type="domain" description="FAD-binding FR-type" evidence="8">
    <location>
        <begin position="17"/>
        <end position="119"/>
    </location>
</feature>
<dbReference type="PROSITE" id="PS51384">
    <property type="entry name" value="FAD_FR"/>
    <property type="match status" value="1"/>
</dbReference>
<protein>
    <submittedName>
        <fullName evidence="9">Oxidoreductase</fullName>
    </submittedName>
</protein>
<keyword evidence="2" id="KW-0001">2Fe-2S</keyword>
<sequence length="336" mass="35079">MSLQHPVPPRPAAPEPQGWIAVRVAHRESLGADIVGLQLVAEGDVPLPPAEAGAHIELALPNGLRRCYSLCNPPGPVTAYALGVLRDAASRGGSRCVHAELLPGTGLWIRPPRNLFPLPAQGPVCLLAGGIGITPLLAMAEQLHAEGRDFRLHYACRSRARAAFLPQLAAAPWAARVQLHFDDGPPAQRLSLDAVLGPFDGARHLMVCGPAGLIDAALARAAALGWPEAHRHAERFAAAPAAAERAAEGGFEVVLARSGRVVPVPAGRSVAACLIAAGVPLPLSCEQGICGTCAVRVLDGEPDHRDLVFTAAEQAANTHFTPCCSRAKSARLVLDL</sequence>
<keyword evidence="10" id="KW-1185">Reference proteome</keyword>
<reference evidence="9 10" key="1">
    <citation type="submission" date="2020-08" db="EMBL/GenBank/DDBJ databases">
        <title>Aquariorum lacteus gen. nov., sp. nov., a new member of the family Comamonadaceae, isolated from freshwater aquarium.</title>
        <authorList>
            <person name="Chun S.-J."/>
        </authorList>
    </citation>
    <scope>NUCLEOTIDE SEQUENCE [LARGE SCALE GENOMIC DNA]</scope>
    <source>
        <strain evidence="9 10">SJAQ100</strain>
    </source>
</reference>
<evidence type="ECO:0000313" key="10">
    <source>
        <dbReference type="Proteomes" id="UP000586093"/>
    </source>
</evidence>
<dbReference type="Gene3D" id="3.40.50.80">
    <property type="entry name" value="Nucleotide-binding domain of ferredoxin-NADP reductase (FNR) module"/>
    <property type="match status" value="1"/>
</dbReference>
<dbReference type="PROSITE" id="PS00197">
    <property type="entry name" value="2FE2S_FER_1"/>
    <property type="match status" value="1"/>
</dbReference>
<evidence type="ECO:0000256" key="5">
    <source>
        <dbReference type="ARBA" id="ARBA00023004"/>
    </source>
</evidence>
<dbReference type="CDD" id="cd06185">
    <property type="entry name" value="PDR_like"/>
    <property type="match status" value="1"/>
</dbReference>